<protein>
    <submittedName>
        <fullName evidence="3">Putative tellurium resistance protein</fullName>
    </submittedName>
</protein>
<feature type="compositionally biased region" description="Polar residues" evidence="1">
    <location>
        <begin position="184"/>
        <end position="194"/>
    </location>
</feature>
<organism evidence="3">
    <name type="scientific">Paenibacillus brasilensis</name>
    <dbReference type="NCBI Taxonomy" id="128574"/>
    <lineage>
        <taxon>Bacteria</taxon>
        <taxon>Bacillati</taxon>
        <taxon>Bacillota</taxon>
        <taxon>Bacilli</taxon>
        <taxon>Bacillales</taxon>
        <taxon>Paenibacillaceae</taxon>
        <taxon>Paenibacillus</taxon>
    </lineage>
</organism>
<dbReference type="CDD" id="cd06974">
    <property type="entry name" value="TerD_like"/>
    <property type="match status" value="1"/>
</dbReference>
<dbReference type="Pfam" id="PF10138">
    <property type="entry name" value="vWA-TerF-like"/>
    <property type="match status" value="1"/>
</dbReference>
<sequence>MSGSHMVLSTGANAPFGKEDTVRVTITWKHAPAELDVSCFMIGADGKVSSDDYFIFYNQPADPHGHVRLQRPNDKTTEFTIALKELERTGVDKCVFAATLDGPGTFADVAGCSLTAQGKQSHITYSITEATSETSLVLAEVYRHTSGFKLRAVGRGFNGGLKPLAEAHGVTVEEGEPSAAPPDTVQSNISDTRPNTANAKAEMEASFPGSGKINLLKQSVQISLKKKQIDREKARVAVVFDASDSMSKLYTGGTVQKAFERVLAVAICMDDDGEMDVWFFADRAKRTPSATEQNYENYVKRTYPKPRLFGVGWGNNEPEVMKDIILKYTKEDPNNTIPTYVIFFSDGGVYETEKISNLLIECSGTPIFWQFVGLGNADYGVLQKLDDLRGRVVDNADFFALDDIDSVTDAELYDRLLNEFPGWLKQVRAKGILRS</sequence>
<dbReference type="AlphaFoldDB" id="A0A3Q8GWN2"/>
<dbReference type="InterPro" id="IPR002035">
    <property type="entry name" value="VWF_A"/>
</dbReference>
<dbReference type="PROSITE" id="PS50234">
    <property type="entry name" value="VWFA"/>
    <property type="match status" value="1"/>
</dbReference>
<gene>
    <name evidence="3" type="ORF">PB24_3308</name>
</gene>
<evidence type="ECO:0000259" key="2">
    <source>
        <dbReference type="PROSITE" id="PS50234"/>
    </source>
</evidence>
<name>A0A3Q8GWN2_9BACL</name>
<dbReference type="PANTHER" id="PTHR32097:SF3">
    <property type="entry name" value="TELLURITE RESISTANCE PROTEIN"/>
    <property type="match status" value="1"/>
</dbReference>
<dbReference type="InterPro" id="IPR051324">
    <property type="entry name" value="Stress/Tellurium_Resist"/>
</dbReference>
<accession>A0A3Q8GWN2</accession>
<dbReference type="PANTHER" id="PTHR32097">
    <property type="entry name" value="CAMP-BINDING PROTEIN 1-RELATED"/>
    <property type="match status" value="1"/>
</dbReference>
<feature type="region of interest" description="Disordered" evidence="1">
    <location>
        <begin position="174"/>
        <end position="194"/>
    </location>
</feature>
<evidence type="ECO:0000313" key="3">
    <source>
        <dbReference type="EMBL" id="AXJ99394.1"/>
    </source>
</evidence>
<evidence type="ECO:0000256" key="1">
    <source>
        <dbReference type="SAM" id="MobiDB-lite"/>
    </source>
</evidence>
<dbReference type="SUPFAM" id="SSF53300">
    <property type="entry name" value="vWA-like"/>
    <property type="match status" value="1"/>
</dbReference>
<dbReference type="InterPro" id="IPR036465">
    <property type="entry name" value="vWFA_dom_sf"/>
</dbReference>
<proteinExistence type="predicted"/>
<dbReference type="EMBL" id="MF996569">
    <property type="protein sequence ID" value="AXJ99394.1"/>
    <property type="molecule type" value="Genomic_DNA"/>
</dbReference>
<feature type="domain" description="VWFA" evidence="2">
    <location>
        <begin position="235"/>
        <end position="416"/>
    </location>
</feature>
<reference evidence="3" key="1">
    <citation type="journal article" date="2018" name="Appl. Microbiol. Biotechnol.">
        <title>2,3-Butanediol production by the non-pathogenic bacterium Paenibacillus brasilensis.</title>
        <authorList>
            <person name="Dias B.D."/>
            <person name="Lima M.E."/>
            <person name="Vollu R.E."/>
            <person name="da Mota F.F."/>
            <person name="da Silva A.J."/>
            <person name="de Castro A.M."/>
            <person name="Freire D.M."/>
            <person name="Seldin L."/>
        </authorList>
    </citation>
    <scope>NUCLEOTIDE SEQUENCE</scope>
    <source>
        <strain evidence="3">PB24</strain>
    </source>
</reference>
<dbReference type="Gene3D" id="2.60.60.30">
    <property type="entry name" value="sav2460 like domains"/>
    <property type="match status" value="1"/>
</dbReference>
<dbReference type="InterPro" id="IPR019303">
    <property type="entry name" value="vWA_TerF_C"/>
</dbReference>
<dbReference type="Pfam" id="PF02342">
    <property type="entry name" value="TerD"/>
    <property type="match status" value="1"/>
</dbReference>
<dbReference type="InterPro" id="IPR003325">
    <property type="entry name" value="TerD"/>
</dbReference>